<dbReference type="EMBL" id="CP137640">
    <property type="protein sequence ID" value="WVX80900.1"/>
    <property type="molecule type" value="Genomic_DNA"/>
</dbReference>
<evidence type="ECO:0000256" key="2">
    <source>
        <dbReference type="ARBA" id="ARBA00022679"/>
    </source>
</evidence>
<organism evidence="4 5">
    <name type="scientific">Niallia oryzisoli</name>
    <dbReference type="NCBI Taxonomy" id="1737571"/>
    <lineage>
        <taxon>Bacteria</taxon>
        <taxon>Bacillati</taxon>
        <taxon>Bacillota</taxon>
        <taxon>Bacilli</taxon>
        <taxon>Bacillales</taxon>
        <taxon>Bacillaceae</taxon>
        <taxon>Niallia</taxon>
    </lineage>
</organism>
<dbReference type="PANTHER" id="PTHR23416">
    <property type="entry name" value="SIALIC ACID SYNTHASE-RELATED"/>
    <property type="match status" value="1"/>
</dbReference>
<comment type="similarity">
    <text evidence="1">Belongs to the transferase hexapeptide repeat family.</text>
</comment>
<evidence type="ECO:0000256" key="1">
    <source>
        <dbReference type="ARBA" id="ARBA00007274"/>
    </source>
</evidence>
<dbReference type="Pfam" id="PF14602">
    <property type="entry name" value="Hexapep_2"/>
    <property type="match status" value="1"/>
</dbReference>
<dbReference type="RefSeq" id="WP_338449830.1">
    <property type="nucleotide sequence ID" value="NZ_CP137640.1"/>
</dbReference>
<keyword evidence="5" id="KW-1185">Reference proteome</keyword>
<dbReference type="Proteomes" id="UP001357223">
    <property type="component" value="Chromosome"/>
</dbReference>
<evidence type="ECO:0000313" key="5">
    <source>
        <dbReference type="Proteomes" id="UP001357223"/>
    </source>
</evidence>
<dbReference type="Gene3D" id="2.160.10.10">
    <property type="entry name" value="Hexapeptide repeat proteins"/>
    <property type="match status" value="1"/>
</dbReference>
<dbReference type="InterPro" id="IPR011004">
    <property type="entry name" value="Trimer_LpxA-like_sf"/>
</dbReference>
<dbReference type="GO" id="GO:0016746">
    <property type="term" value="F:acyltransferase activity"/>
    <property type="evidence" value="ECO:0007669"/>
    <property type="project" value="UniProtKB-KW"/>
</dbReference>
<dbReference type="PANTHER" id="PTHR23416:SF23">
    <property type="entry name" value="ACETYLTRANSFERASE C18B11.09C-RELATED"/>
    <property type="match status" value="1"/>
</dbReference>
<dbReference type="CDD" id="cd04647">
    <property type="entry name" value="LbH_MAT_like"/>
    <property type="match status" value="1"/>
</dbReference>
<name>A0ABZ2CG42_9BACI</name>
<dbReference type="EC" id="2.3.1.-" evidence="4"/>
<evidence type="ECO:0000256" key="3">
    <source>
        <dbReference type="ARBA" id="ARBA00022737"/>
    </source>
</evidence>
<gene>
    <name evidence="4" type="ORF">R4Z09_27400</name>
</gene>
<keyword evidence="4" id="KW-0012">Acyltransferase</keyword>
<protein>
    <submittedName>
        <fullName evidence="4">Acyltransferase</fullName>
        <ecNumber evidence="4">2.3.1.-</ecNumber>
    </submittedName>
</protein>
<dbReference type="InterPro" id="IPR051159">
    <property type="entry name" value="Hexapeptide_acetyltransf"/>
</dbReference>
<reference evidence="4 5" key="1">
    <citation type="submission" date="2023-10" db="EMBL/GenBank/DDBJ databases">
        <title>Niallia locisalis sp.nov. isolated from a salt pond sample.</title>
        <authorList>
            <person name="Li X.-J."/>
            <person name="Dong L."/>
        </authorList>
    </citation>
    <scope>NUCLEOTIDE SEQUENCE [LARGE SCALE GENOMIC DNA]</scope>
    <source>
        <strain evidence="4 5">DSM 29761</strain>
    </source>
</reference>
<keyword evidence="2 4" id="KW-0808">Transferase</keyword>
<proteinExistence type="inferred from homology"/>
<dbReference type="InterPro" id="IPR018357">
    <property type="entry name" value="Hexapep_transf_CS"/>
</dbReference>
<sequence length="188" mass="21398">MIKKFLNFFRARFRKIILEEKWLDDYIKMGMKVGENCRIRADVTIDYSHCWLIRIGNNVSISHQSYLLAHDASTKKLKDFHYTKIGSITIEDNVFIGVRAIIMPGVTIGKNSIVAAGSVVTKSIPENSIVAGNLAKVISTIDNYREKTNSMLNSTAIYDKDFTITGNISEQNKEKMYEELHDRIGFIV</sequence>
<dbReference type="InterPro" id="IPR001451">
    <property type="entry name" value="Hexapep"/>
</dbReference>
<evidence type="ECO:0000313" key="4">
    <source>
        <dbReference type="EMBL" id="WVX80900.1"/>
    </source>
</evidence>
<dbReference type="SUPFAM" id="SSF51161">
    <property type="entry name" value="Trimeric LpxA-like enzymes"/>
    <property type="match status" value="1"/>
</dbReference>
<accession>A0ABZ2CG42</accession>
<dbReference type="PROSITE" id="PS00101">
    <property type="entry name" value="HEXAPEP_TRANSFERASES"/>
    <property type="match status" value="1"/>
</dbReference>
<keyword evidence="3" id="KW-0677">Repeat</keyword>